<dbReference type="OrthoDB" id="10499008at2759"/>
<dbReference type="AlphaFoldDB" id="A0A8H5CC83"/>
<reference evidence="1 2" key="1">
    <citation type="journal article" date="2020" name="ISME J.">
        <title>Uncovering the hidden diversity of litter-decomposition mechanisms in mushroom-forming fungi.</title>
        <authorList>
            <person name="Floudas D."/>
            <person name="Bentzer J."/>
            <person name="Ahren D."/>
            <person name="Johansson T."/>
            <person name="Persson P."/>
            <person name="Tunlid A."/>
        </authorList>
    </citation>
    <scope>NUCLEOTIDE SEQUENCE [LARGE SCALE GENOMIC DNA]</scope>
    <source>
        <strain evidence="1 2">CBS 175.51</strain>
    </source>
</reference>
<protein>
    <submittedName>
        <fullName evidence="1">Uncharacterized protein</fullName>
    </submittedName>
</protein>
<evidence type="ECO:0000313" key="1">
    <source>
        <dbReference type="EMBL" id="KAF5338093.1"/>
    </source>
</evidence>
<name>A0A8H5CC83_9AGAR</name>
<keyword evidence="2" id="KW-1185">Reference proteome</keyword>
<evidence type="ECO:0000313" key="2">
    <source>
        <dbReference type="Proteomes" id="UP000541558"/>
    </source>
</evidence>
<accession>A0A8H5CC83</accession>
<dbReference type="EMBL" id="JAACJK010000018">
    <property type="protein sequence ID" value="KAF5338093.1"/>
    <property type="molecule type" value="Genomic_DNA"/>
</dbReference>
<proteinExistence type="predicted"/>
<organism evidence="1 2">
    <name type="scientific">Ephemerocybe angulata</name>
    <dbReference type="NCBI Taxonomy" id="980116"/>
    <lineage>
        <taxon>Eukaryota</taxon>
        <taxon>Fungi</taxon>
        <taxon>Dikarya</taxon>
        <taxon>Basidiomycota</taxon>
        <taxon>Agaricomycotina</taxon>
        <taxon>Agaricomycetes</taxon>
        <taxon>Agaricomycetidae</taxon>
        <taxon>Agaricales</taxon>
        <taxon>Agaricineae</taxon>
        <taxon>Psathyrellaceae</taxon>
        <taxon>Ephemerocybe</taxon>
    </lineage>
</organism>
<dbReference type="Proteomes" id="UP000541558">
    <property type="component" value="Unassembled WGS sequence"/>
</dbReference>
<comment type="caution">
    <text evidence="1">The sequence shown here is derived from an EMBL/GenBank/DDBJ whole genome shotgun (WGS) entry which is preliminary data.</text>
</comment>
<gene>
    <name evidence="1" type="ORF">D9611_014214</name>
</gene>
<sequence length="189" mass="21275">MYIDLKTPFSGRSKIDFPNLKLAVDCRTLPEAAKLSHRRIFNLSRLTDARISYFGISSSPRPFQPTPINPDSRTLENHISNLKARRRLRDHCGCFLKQANNRRRRASIDVSTPFPGPLKIDFSPLSSNLRRDARIGPEARAILDSSSRLCEQLISSTPCRPHATRLAVAHTSEHIASAPHATQRELDVN</sequence>